<accession>A0A0D8BFV3</accession>
<gene>
    <name evidence="3" type="ORF">FF36_02822</name>
</gene>
<evidence type="ECO:0000313" key="3">
    <source>
        <dbReference type="EMBL" id="KJE22844.1"/>
    </source>
</evidence>
<evidence type="ECO:0008006" key="5">
    <source>
        <dbReference type="Google" id="ProtNLM"/>
    </source>
</evidence>
<dbReference type="EMBL" id="JYFN01000019">
    <property type="protein sequence ID" value="KJE22844.1"/>
    <property type="molecule type" value="Genomic_DNA"/>
</dbReference>
<protein>
    <recommendedName>
        <fullName evidence="5">DUF4352 domain-containing protein</fullName>
    </recommendedName>
</protein>
<feature type="compositionally biased region" description="Low complexity" evidence="1">
    <location>
        <begin position="28"/>
        <end position="52"/>
    </location>
</feature>
<keyword evidence="2" id="KW-0732">Signal</keyword>
<comment type="caution">
    <text evidence="3">The sequence shown here is derived from an EMBL/GenBank/DDBJ whole genome shotgun (WGS) entry which is preliminary data.</text>
</comment>
<dbReference type="Proteomes" id="UP000032545">
    <property type="component" value="Unassembled WGS sequence"/>
</dbReference>
<evidence type="ECO:0000313" key="4">
    <source>
        <dbReference type="Proteomes" id="UP000032545"/>
    </source>
</evidence>
<feature type="region of interest" description="Disordered" evidence="1">
    <location>
        <begin position="28"/>
        <end position="66"/>
    </location>
</feature>
<proteinExistence type="predicted"/>
<dbReference type="OrthoDB" id="3535217at2"/>
<organism evidence="3 4">
    <name type="scientific">Frankia torreyi</name>
    <dbReference type="NCBI Taxonomy" id="1856"/>
    <lineage>
        <taxon>Bacteria</taxon>
        <taxon>Bacillati</taxon>
        <taxon>Actinomycetota</taxon>
        <taxon>Actinomycetes</taxon>
        <taxon>Frankiales</taxon>
        <taxon>Frankiaceae</taxon>
        <taxon>Frankia</taxon>
    </lineage>
</organism>
<dbReference type="PROSITE" id="PS51257">
    <property type="entry name" value="PROKAR_LIPOPROTEIN"/>
    <property type="match status" value="1"/>
</dbReference>
<dbReference type="AlphaFoldDB" id="A0A0D8BFV3"/>
<evidence type="ECO:0000256" key="1">
    <source>
        <dbReference type="SAM" id="MobiDB-lite"/>
    </source>
</evidence>
<reference evidence="3 4" key="2">
    <citation type="journal article" date="2016" name="Genome Announc.">
        <title>Permanent Draft Genome Sequences for Two Variants of Frankia sp. Strain CpI1, the First Frankia Strain Isolated from Root Nodules of Comptonia peregrina.</title>
        <authorList>
            <person name="Oshone R."/>
            <person name="Hurst S.G.IV."/>
            <person name="Abebe-Akele F."/>
            <person name="Simpson S."/>
            <person name="Morris K."/>
            <person name="Thomas W.K."/>
            <person name="Tisa L.S."/>
        </authorList>
    </citation>
    <scope>NUCLEOTIDE SEQUENCE [LARGE SCALE GENOMIC DNA]</scope>
    <source>
        <strain evidence="4">CpI1-S</strain>
    </source>
</reference>
<keyword evidence="4" id="KW-1185">Reference proteome</keyword>
<name>A0A0D8BFV3_9ACTN</name>
<dbReference type="PATRIC" id="fig|1502723.3.peg.1950"/>
<reference evidence="4" key="1">
    <citation type="submission" date="2015-02" db="EMBL/GenBank/DDBJ databases">
        <title>Draft Genome of Frankia sp. CpI1-S.</title>
        <authorList>
            <person name="Oshone R.T."/>
            <person name="Ngom M."/>
            <person name="Ghodhbane-Gtari F."/>
            <person name="Gtari M."/>
            <person name="Morris K."/>
            <person name="Thomas K."/>
            <person name="Sen A."/>
            <person name="Tisa L.S."/>
        </authorList>
    </citation>
    <scope>NUCLEOTIDE SEQUENCE [LARGE SCALE GENOMIC DNA]</scope>
    <source>
        <strain evidence="4">CpI1-S</strain>
    </source>
</reference>
<feature type="signal peptide" evidence="2">
    <location>
        <begin position="1"/>
        <end position="24"/>
    </location>
</feature>
<feature type="chain" id="PRO_5038397673" description="DUF4352 domain-containing protein" evidence="2">
    <location>
        <begin position="25"/>
        <end position="187"/>
    </location>
</feature>
<evidence type="ECO:0000256" key="2">
    <source>
        <dbReference type="SAM" id="SignalP"/>
    </source>
</evidence>
<sequence precursor="true">MPRSHHRLSLAVTALVTLATLTTAACSGGSDGPDASGPAAGSARPASPASPRNENPAVTRTTRLTAGKDGPVEIGLVDLHVSGRLAVLRLIFTPHLRTDRPGGVSLLDMAGGRGASVSLVDTEHLRRYLVVRDSHNEPLGPNPVLARTANDSPLAATFTFAAPPAEVKKIDVYLDDQIVFDGVDVAS</sequence>